<comment type="catalytic activity">
    <reaction evidence="1">
        <text>ATP + protein L-histidine = ADP + protein N-phospho-L-histidine.</text>
        <dbReference type="EC" id="2.7.13.3"/>
    </reaction>
</comment>
<dbReference type="SMART" id="SM00091">
    <property type="entry name" value="PAS"/>
    <property type="match status" value="2"/>
</dbReference>
<dbReference type="InterPro" id="IPR005467">
    <property type="entry name" value="His_kinase_dom"/>
</dbReference>
<evidence type="ECO:0000256" key="6">
    <source>
        <dbReference type="ARBA" id="ARBA00022777"/>
    </source>
</evidence>
<keyword evidence="8" id="KW-0902">Two-component regulatory system</keyword>
<dbReference type="SUPFAM" id="SSF47384">
    <property type="entry name" value="Homodimeric domain of signal transducing histidine kinase"/>
    <property type="match status" value="1"/>
</dbReference>
<dbReference type="eggNOG" id="COG2984">
    <property type="taxonomic scope" value="Bacteria"/>
</dbReference>
<dbReference type="InterPro" id="IPR003661">
    <property type="entry name" value="HisK_dim/P_dom"/>
</dbReference>
<dbReference type="GO" id="GO:0000155">
    <property type="term" value="F:phosphorelay sensor kinase activity"/>
    <property type="evidence" value="ECO:0007669"/>
    <property type="project" value="InterPro"/>
</dbReference>
<dbReference type="PROSITE" id="PS50112">
    <property type="entry name" value="PAS"/>
    <property type="match status" value="1"/>
</dbReference>
<evidence type="ECO:0000256" key="10">
    <source>
        <dbReference type="SAM" id="Phobius"/>
    </source>
</evidence>
<dbReference type="InterPro" id="IPR035965">
    <property type="entry name" value="PAS-like_dom_sf"/>
</dbReference>
<dbReference type="Gene3D" id="1.10.287.130">
    <property type="match status" value="1"/>
</dbReference>
<dbReference type="Gene3D" id="3.40.50.2300">
    <property type="match status" value="2"/>
</dbReference>
<dbReference type="PANTHER" id="PTHR43065">
    <property type="entry name" value="SENSOR HISTIDINE KINASE"/>
    <property type="match status" value="1"/>
</dbReference>
<dbReference type="OrthoDB" id="5439205at2"/>
<dbReference type="EMBL" id="CP003985">
    <property type="protein sequence ID" value="AGF76853.1"/>
    <property type="molecule type" value="Genomic_DNA"/>
</dbReference>
<dbReference type="Pfam" id="PF13426">
    <property type="entry name" value="PAS_9"/>
    <property type="match status" value="2"/>
</dbReference>
<feature type="domain" description="PAS" evidence="12">
    <location>
        <begin position="417"/>
        <end position="461"/>
    </location>
</feature>
<dbReference type="PANTHER" id="PTHR43065:SF46">
    <property type="entry name" value="C4-DICARBOXYLATE TRANSPORT SENSOR PROTEIN DCTB"/>
    <property type="match status" value="1"/>
</dbReference>
<dbReference type="STRING" id="1167006.UWK_00268"/>
<keyword evidence="9" id="KW-0175">Coiled coil</keyword>
<evidence type="ECO:0000259" key="13">
    <source>
        <dbReference type="PROSITE" id="PS50113"/>
    </source>
</evidence>
<evidence type="ECO:0000259" key="12">
    <source>
        <dbReference type="PROSITE" id="PS50112"/>
    </source>
</evidence>
<reference evidence="15" key="1">
    <citation type="journal article" date="2013" name="Stand. Genomic Sci.">
        <title>Complete genome sequence of Desulfocapsa sulfexigens, a marine deltaproteobacterium specialized in disproportionating inorganic sulfur compounds.</title>
        <authorList>
            <person name="Finster K.W."/>
            <person name="Kjeldsen K.U."/>
            <person name="Kube M."/>
            <person name="Reinhardt R."/>
            <person name="Mussmann M."/>
            <person name="Amann R."/>
            <person name="Schreiber L."/>
        </authorList>
    </citation>
    <scope>NUCLEOTIDE SEQUENCE [LARGE SCALE GENOMIC DNA]</scope>
    <source>
        <strain evidence="15">DSM 10523 / SB164P1</strain>
    </source>
</reference>
<feature type="domain" description="PAC" evidence="13">
    <location>
        <begin position="614"/>
        <end position="665"/>
    </location>
</feature>
<keyword evidence="3" id="KW-0597">Phosphoprotein</keyword>
<keyword evidence="10" id="KW-0812">Transmembrane</keyword>
<evidence type="ECO:0000259" key="11">
    <source>
        <dbReference type="PROSITE" id="PS50109"/>
    </source>
</evidence>
<gene>
    <name evidence="14" type="ordered locus">UWK_00268</name>
</gene>
<dbReference type="InterPro" id="IPR000700">
    <property type="entry name" value="PAS-assoc_C"/>
</dbReference>
<keyword evidence="10" id="KW-1133">Transmembrane helix</keyword>
<dbReference type="Gene3D" id="3.30.450.20">
    <property type="entry name" value="PAS domain"/>
    <property type="match status" value="2"/>
</dbReference>
<dbReference type="Pfam" id="PF02518">
    <property type="entry name" value="HATPase_c"/>
    <property type="match status" value="1"/>
</dbReference>
<feature type="domain" description="Histidine kinase" evidence="11">
    <location>
        <begin position="678"/>
        <end position="922"/>
    </location>
</feature>
<dbReference type="PROSITE" id="PS50113">
    <property type="entry name" value="PAC"/>
    <property type="match status" value="1"/>
</dbReference>
<organism evidence="14 15">
    <name type="scientific">Desulfocapsa sulfexigens (strain DSM 10523 / SB164P1)</name>
    <dbReference type="NCBI Taxonomy" id="1167006"/>
    <lineage>
        <taxon>Bacteria</taxon>
        <taxon>Pseudomonadati</taxon>
        <taxon>Thermodesulfobacteriota</taxon>
        <taxon>Desulfobulbia</taxon>
        <taxon>Desulfobulbales</taxon>
        <taxon>Desulfocapsaceae</taxon>
        <taxon>Desulfocapsa</taxon>
    </lineage>
</organism>
<dbReference type="PRINTS" id="PR00344">
    <property type="entry name" value="BCTRLSENSOR"/>
</dbReference>
<dbReference type="InterPro" id="IPR036097">
    <property type="entry name" value="HisK_dim/P_sf"/>
</dbReference>
<keyword evidence="4" id="KW-0808">Transferase</keyword>
<dbReference type="Gene3D" id="3.30.565.10">
    <property type="entry name" value="Histidine kinase-like ATPase, C-terminal domain"/>
    <property type="match status" value="1"/>
</dbReference>
<evidence type="ECO:0000256" key="7">
    <source>
        <dbReference type="ARBA" id="ARBA00022840"/>
    </source>
</evidence>
<dbReference type="Proteomes" id="UP000011721">
    <property type="component" value="Chromosome"/>
</dbReference>
<dbReference type="GO" id="GO:0005524">
    <property type="term" value="F:ATP binding"/>
    <property type="evidence" value="ECO:0007669"/>
    <property type="project" value="UniProtKB-KW"/>
</dbReference>
<keyword evidence="10" id="KW-0472">Membrane</keyword>
<accession>M1P006</accession>
<dbReference type="CDD" id="cd00082">
    <property type="entry name" value="HisKA"/>
    <property type="match status" value="1"/>
</dbReference>
<dbReference type="PROSITE" id="PS50109">
    <property type="entry name" value="HIS_KIN"/>
    <property type="match status" value="1"/>
</dbReference>
<name>M1P006_DESSD</name>
<dbReference type="EC" id="2.7.13.3" evidence="2"/>
<proteinExistence type="predicted"/>
<evidence type="ECO:0000256" key="5">
    <source>
        <dbReference type="ARBA" id="ARBA00022741"/>
    </source>
</evidence>
<protein>
    <recommendedName>
        <fullName evidence="2">histidine kinase</fullName>
        <ecNumber evidence="2">2.7.13.3</ecNumber>
    </recommendedName>
</protein>
<dbReference type="AlphaFoldDB" id="M1P006"/>
<keyword evidence="6" id="KW-0418">Kinase</keyword>
<dbReference type="SMART" id="SM00387">
    <property type="entry name" value="HATPase_c"/>
    <property type="match status" value="1"/>
</dbReference>
<feature type="coiled-coil region" evidence="9">
    <location>
        <begin position="372"/>
        <end position="421"/>
    </location>
</feature>
<evidence type="ECO:0000256" key="8">
    <source>
        <dbReference type="ARBA" id="ARBA00023012"/>
    </source>
</evidence>
<evidence type="ECO:0000256" key="9">
    <source>
        <dbReference type="SAM" id="Coils"/>
    </source>
</evidence>
<dbReference type="eggNOG" id="COG4191">
    <property type="taxonomic scope" value="Bacteria"/>
</dbReference>
<dbReference type="InterPro" id="IPR004358">
    <property type="entry name" value="Sig_transdc_His_kin-like_C"/>
</dbReference>
<feature type="transmembrane region" description="Helical" evidence="10">
    <location>
        <begin position="347"/>
        <end position="366"/>
    </location>
</feature>
<keyword evidence="7" id="KW-0067">ATP-binding</keyword>
<evidence type="ECO:0000256" key="4">
    <source>
        <dbReference type="ARBA" id="ARBA00022679"/>
    </source>
</evidence>
<dbReference type="CDD" id="cd00130">
    <property type="entry name" value="PAS"/>
    <property type="match status" value="2"/>
</dbReference>
<evidence type="ECO:0000313" key="15">
    <source>
        <dbReference type="Proteomes" id="UP000011721"/>
    </source>
</evidence>
<dbReference type="SUPFAM" id="SSF55785">
    <property type="entry name" value="PYP-like sensor domain (PAS domain)"/>
    <property type="match status" value="2"/>
</dbReference>
<dbReference type="SMART" id="SM00388">
    <property type="entry name" value="HisKA"/>
    <property type="match status" value="1"/>
</dbReference>
<dbReference type="HOGENOM" id="CLU_000445_89_20_7"/>
<evidence type="ECO:0000313" key="14">
    <source>
        <dbReference type="EMBL" id="AGF76853.1"/>
    </source>
</evidence>
<evidence type="ECO:0000256" key="2">
    <source>
        <dbReference type="ARBA" id="ARBA00012438"/>
    </source>
</evidence>
<dbReference type="InterPro" id="IPR003594">
    <property type="entry name" value="HATPase_dom"/>
</dbReference>
<evidence type="ECO:0000256" key="3">
    <source>
        <dbReference type="ARBA" id="ARBA00022553"/>
    </source>
</evidence>
<dbReference type="NCBIfam" id="TIGR00229">
    <property type="entry name" value="sensory_box"/>
    <property type="match status" value="1"/>
</dbReference>
<sequence length="922" mass="103619">MKKPANHSFVLLVLLFLLLSPLTVIGQPKDTAPRVLILLSYDQKNPWTAALLEGLEAGLATAEPEPELYIEYMDSKRHSQEVLFSQLKKLYRTKYGAMTFDLIILGDNNAFDFFLPLRTSLFPGVPVVFCGVNNFFPASIEGHDKITGVVEKSNILETIQLALSLQPDTRHVAVLSDNTPTGLAYRKELLESMSALGNRVSFIDLFNQTEKELIRSLADLPQKSIVLLISFYRDRNGKQLSIREQLQLIQNNTSHPVYALWDLYLGRGIVGGALSTGHSQGKDTALLGLRILAGEDMNQLSVLQTSPNIPTVDYRMMQQHGLALKRLPEGTVILNKPGSFYSDHKQIIWLTLLLLLLQTLIIVFLIHTIRRRRLAELQLQEQKDHLQDLVTQQTAELSATNTELLEKVTSLNNSLQQEENLTRIIEDSLNEIFLFDTTSYKFVFVNTGALQNIGYTMDELLEMTPLDIKPDIKKASFEEIIAPLLSKKQENVVFETLHRRKDGSTYTVEIHLQQSVYRSQPVFVSIGLDVTERNKREEALLQSNGQWDRTFNSFTDIVTLQDKDLLIIKANQAACTTLELPCDSIVGRHCYELFHGASEICPDCPTLETQKSLKPYSREIYHEKLNKTFLVSAAPVLDSQGKLEYIAHVAKDITAWKQLEDRLLLSEKMTSVAGLAAGVAHEINTPLSGILQSEQLIRMGLSPDTPPNLKVAEKHGVNLSSVQAYMKEQELDFFMDGIRSSALKASQIIKSLLDFSRPQDGSFSTSDTNALVKDAVALAKSDYNLRKKHDIININIVEEYDRNLPLLFCAKVEIEQVLLNLIKNAVQAMAENKMRKPRLILRTLQVGEVIRIEVEDNGPGMENGLKKQIFNPFFTTKEIGEGTGLGLSVSYTIICEKHHGKIWVESEAGKGARFVVELPIKQ</sequence>
<keyword evidence="5" id="KW-0547">Nucleotide-binding</keyword>
<dbReference type="RefSeq" id="WP_015402552.1">
    <property type="nucleotide sequence ID" value="NC_020304.1"/>
</dbReference>
<dbReference type="InterPro" id="IPR000014">
    <property type="entry name" value="PAS"/>
</dbReference>
<dbReference type="KEGG" id="dsf:UWK_00268"/>
<evidence type="ECO:0000256" key="1">
    <source>
        <dbReference type="ARBA" id="ARBA00000085"/>
    </source>
</evidence>
<keyword evidence="15" id="KW-1185">Reference proteome</keyword>
<dbReference type="SUPFAM" id="SSF55874">
    <property type="entry name" value="ATPase domain of HSP90 chaperone/DNA topoisomerase II/histidine kinase"/>
    <property type="match status" value="1"/>
</dbReference>
<dbReference type="InterPro" id="IPR036890">
    <property type="entry name" value="HATPase_C_sf"/>
</dbReference>